<organism evidence="1 2">
    <name type="scientific">Pantoea ananas</name>
    <name type="common">Erwinia uredovora</name>
    <dbReference type="NCBI Taxonomy" id="553"/>
    <lineage>
        <taxon>Bacteria</taxon>
        <taxon>Pseudomonadati</taxon>
        <taxon>Pseudomonadota</taxon>
        <taxon>Gammaproteobacteria</taxon>
        <taxon>Enterobacterales</taxon>
        <taxon>Erwiniaceae</taxon>
        <taxon>Pantoea</taxon>
    </lineage>
</organism>
<proteinExistence type="predicted"/>
<gene>
    <name evidence="1" type="ORF">H0Z12_22465</name>
</gene>
<geneLocation type="plasmid" evidence="1 2">
    <name>pOC5aB</name>
</geneLocation>
<dbReference type="RefSeq" id="WP_207806703.1">
    <property type="nucleotide sequence ID" value="NZ_CP059085.1"/>
</dbReference>
<reference evidence="1" key="1">
    <citation type="submission" date="2020-07" db="EMBL/GenBank/DDBJ databases">
        <title>Genome Sequences for Panteoa spp. that cause Center Rot in Onions.</title>
        <authorList>
            <person name="Asselin J.A."/>
            <person name="Helmann T."/>
            <person name="Beer S."/>
            <person name="Stodghill P."/>
        </authorList>
    </citation>
    <scope>NUCLEOTIDE SEQUENCE</scope>
    <source>
        <strain evidence="1">OC5a</strain>
        <plasmid evidence="1">pOC5aB</plasmid>
    </source>
</reference>
<evidence type="ECO:0008006" key="3">
    <source>
        <dbReference type="Google" id="ProtNLM"/>
    </source>
</evidence>
<protein>
    <recommendedName>
        <fullName evidence="3">RiboL-PSP-HEPN domain-containing protein</fullName>
    </recommendedName>
</protein>
<evidence type="ECO:0000313" key="1">
    <source>
        <dbReference type="EMBL" id="QTC48363.1"/>
    </source>
</evidence>
<dbReference type="EMBL" id="CP059085">
    <property type="protein sequence ID" value="QTC48363.1"/>
    <property type="molecule type" value="Genomic_DNA"/>
</dbReference>
<evidence type="ECO:0000313" key="2">
    <source>
        <dbReference type="Proteomes" id="UP000663901"/>
    </source>
</evidence>
<dbReference type="AlphaFoldDB" id="A0A8A4KJ19"/>
<accession>A0A8A4KJ19</accession>
<sequence length="257" mass="29888">MGSAKELMWELQQERFEAWAAEKYPEVEPDTPEWETIGQIYADWQDFLSDQAYEDYLRDEFTASLNSVDARCEHAFSELRTLQGLNLSYQPDIVLRMSWVHAVSVMEACLMYCARALLNHEPHLLLFRSNEHKIGLRDNQTKFLKVCCQPTAPADAYRQAVQAIVKGMTFHNVKHIERYFGAVLLQEPEWPVSRLKDIINTRHDLVHRNGISEDDIETVVGRYQLERALSDITLFLESFHTTMQAETAAYRKEKNVC</sequence>
<dbReference type="Proteomes" id="UP000663901">
    <property type="component" value="Plasmid pOC5aB"/>
</dbReference>
<name>A0A8A4KJ19_PANAN</name>
<keyword evidence="1" id="KW-0614">Plasmid</keyword>